<dbReference type="Proteomes" id="UP000321464">
    <property type="component" value="Unassembled WGS sequence"/>
</dbReference>
<organism evidence="1 2">
    <name type="scientific">Novosphingobium sediminis</name>
    <dbReference type="NCBI Taxonomy" id="707214"/>
    <lineage>
        <taxon>Bacteria</taxon>
        <taxon>Pseudomonadati</taxon>
        <taxon>Pseudomonadota</taxon>
        <taxon>Alphaproteobacteria</taxon>
        <taxon>Sphingomonadales</taxon>
        <taxon>Sphingomonadaceae</taxon>
        <taxon>Novosphingobium</taxon>
    </lineage>
</organism>
<dbReference type="AlphaFoldDB" id="A0A512AGD7"/>
<sequence length="253" mass="27120">MIVAARGWSERVSPRTSFADPPTLRLREPTGQDELSLEGIDTRAATRLLTRLADPPDAIVALSASDRDLLLAALHRGLWGDRIVSSLECAACGAPYDLSFTLSDLQRQIESARAPSEVIALRTLEDGSAVIYLPSAEEEDAAAQAGPLAGQAQLANAMIGDGGPIPADLDERLEALAPLLDVDLEAPCAECGHEALARFDIQTFTLQRLLDEREAVLGEVHELASGYHWGLAEILSLPRGVRRSFAHRLGAAE</sequence>
<keyword evidence="2" id="KW-1185">Reference proteome</keyword>
<protein>
    <submittedName>
        <fullName evidence="1">Uncharacterized protein</fullName>
    </submittedName>
</protein>
<accession>A0A512AGD7</accession>
<gene>
    <name evidence="1" type="ORF">NSE01_05590</name>
</gene>
<name>A0A512AGD7_9SPHN</name>
<comment type="caution">
    <text evidence="1">The sequence shown here is derived from an EMBL/GenBank/DDBJ whole genome shotgun (WGS) entry which is preliminary data.</text>
</comment>
<dbReference type="EMBL" id="BJYR01000003">
    <property type="protein sequence ID" value="GEN98726.1"/>
    <property type="molecule type" value="Genomic_DNA"/>
</dbReference>
<proteinExistence type="predicted"/>
<evidence type="ECO:0000313" key="2">
    <source>
        <dbReference type="Proteomes" id="UP000321464"/>
    </source>
</evidence>
<evidence type="ECO:0000313" key="1">
    <source>
        <dbReference type="EMBL" id="GEN98726.1"/>
    </source>
</evidence>
<reference evidence="1 2" key="1">
    <citation type="submission" date="2019-07" db="EMBL/GenBank/DDBJ databases">
        <title>Whole genome shotgun sequence of Novosphingobium sediminis NBRC 106119.</title>
        <authorList>
            <person name="Hosoyama A."/>
            <person name="Uohara A."/>
            <person name="Ohji S."/>
            <person name="Ichikawa N."/>
        </authorList>
    </citation>
    <scope>NUCLEOTIDE SEQUENCE [LARGE SCALE GENOMIC DNA]</scope>
    <source>
        <strain evidence="1 2">NBRC 106119</strain>
    </source>
</reference>